<dbReference type="Pfam" id="PF12647">
    <property type="entry name" value="RNHCP"/>
    <property type="match status" value="1"/>
</dbReference>
<comment type="caution">
    <text evidence="2">The sequence shown here is derived from an EMBL/GenBank/DDBJ whole genome shotgun (WGS) entry which is preliminary data.</text>
</comment>
<protein>
    <submittedName>
        <fullName evidence="2">RNHCP domain-containing protein</fullName>
    </submittedName>
</protein>
<dbReference type="AlphaFoldDB" id="A0A9D2NHT9"/>
<reference evidence="2" key="2">
    <citation type="submission" date="2021-04" db="EMBL/GenBank/DDBJ databases">
        <authorList>
            <person name="Gilroy R."/>
        </authorList>
    </citation>
    <scope>NUCLEOTIDE SEQUENCE</scope>
    <source>
        <strain evidence="2">USAMLcec2-132</strain>
    </source>
</reference>
<proteinExistence type="predicted"/>
<dbReference type="Proteomes" id="UP000823891">
    <property type="component" value="Unassembled WGS sequence"/>
</dbReference>
<sequence length="142" mass="16188">MNRENKRMQYEKGYYRLHPCREVFTCKVCGRQVVPDGAGSDHRNHCPNCLTSLHVDIKPGDRASDCGGYMDPVAVWVRKNGEWAIVHRCRRCGQMSSNRIAADDNPMKLMSIALRPLTAPPFPIERIQEMTRMMGGDGEYCQ</sequence>
<dbReference type="EMBL" id="DWWS01000065">
    <property type="protein sequence ID" value="HJC25458.1"/>
    <property type="molecule type" value="Genomic_DNA"/>
</dbReference>
<evidence type="ECO:0000313" key="2">
    <source>
        <dbReference type="EMBL" id="HJC25458.1"/>
    </source>
</evidence>
<evidence type="ECO:0000313" key="3">
    <source>
        <dbReference type="Proteomes" id="UP000823891"/>
    </source>
</evidence>
<feature type="domain" description="RNHCP" evidence="1">
    <location>
        <begin position="22"/>
        <end position="110"/>
    </location>
</feature>
<gene>
    <name evidence="2" type="ORF">H9761_17460</name>
</gene>
<evidence type="ECO:0000259" key="1">
    <source>
        <dbReference type="Pfam" id="PF12647"/>
    </source>
</evidence>
<dbReference type="InterPro" id="IPR024439">
    <property type="entry name" value="RNHCP"/>
</dbReference>
<reference evidence="2" key="1">
    <citation type="journal article" date="2021" name="PeerJ">
        <title>Extensive microbial diversity within the chicken gut microbiome revealed by metagenomics and culture.</title>
        <authorList>
            <person name="Gilroy R."/>
            <person name="Ravi A."/>
            <person name="Getino M."/>
            <person name="Pursley I."/>
            <person name="Horton D.L."/>
            <person name="Alikhan N.F."/>
            <person name="Baker D."/>
            <person name="Gharbi K."/>
            <person name="Hall N."/>
            <person name="Watson M."/>
            <person name="Adriaenssens E.M."/>
            <person name="Foster-Nyarko E."/>
            <person name="Jarju S."/>
            <person name="Secka A."/>
            <person name="Antonio M."/>
            <person name="Oren A."/>
            <person name="Chaudhuri R.R."/>
            <person name="La Ragione R."/>
            <person name="Hildebrand F."/>
            <person name="Pallen M.J."/>
        </authorList>
    </citation>
    <scope>NUCLEOTIDE SEQUENCE</scope>
    <source>
        <strain evidence="2">USAMLcec2-132</strain>
    </source>
</reference>
<accession>A0A9D2NHT9</accession>
<organism evidence="2 3">
    <name type="scientific">Candidatus Eisenbergiella merdavium</name>
    <dbReference type="NCBI Taxonomy" id="2838551"/>
    <lineage>
        <taxon>Bacteria</taxon>
        <taxon>Bacillati</taxon>
        <taxon>Bacillota</taxon>
        <taxon>Clostridia</taxon>
        <taxon>Lachnospirales</taxon>
        <taxon>Lachnospiraceae</taxon>
        <taxon>Eisenbergiella</taxon>
    </lineage>
</organism>
<name>A0A9D2NHT9_9FIRM</name>